<keyword evidence="1" id="KW-0812">Transmembrane</keyword>
<dbReference type="Proteomes" id="UP001152562">
    <property type="component" value="Unassembled WGS sequence"/>
</dbReference>
<accession>A0A9P0TBE0</accession>
<organism evidence="2 3">
    <name type="scientific">Pieris brassicae</name>
    <name type="common">White butterfly</name>
    <name type="synonym">Large white butterfly</name>
    <dbReference type="NCBI Taxonomy" id="7116"/>
    <lineage>
        <taxon>Eukaryota</taxon>
        <taxon>Metazoa</taxon>
        <taxon>Ecdysozoa</taxon>
        <taxon>Arthropoda</taxon>
        <taxon>Hexapoda</taxon>
        <taxon>Insecta</taxon>
        <taxon>Pterygota</taxon>
        <taxon>Neoptera</taxon>
        <taxon>Endopterygota</taxon>
        <taxon>Lepidoptera</taxon>
        <taxon>Glossata</taxon>
        <taxon>Ditrysia</taxon>
        <taxon>Papilionoidea</taxon>
        <taxon>Pieridae</taxon>
        <taxon>Pierinae</taxon>
        <taxon>Pieris</taxon>
    </lineage>
</organism>
<comment type="caution">
    <text evidence="2">The sequence shown here is derived from an EMBL/GenBank/DDBJ whole genome shotgun (WGS) entry which is preliminary data.</text>
</comment>
<gene>
    <name evidence="2" type="ORF">PIBRA_LOCUS5287</name>
</gene>
<sequence>MTKFNESDRCRISNECIEKHSIVCNVKDESRGSIIARVRMDVYSESKPAAYLKFKCARGPREFVNCRRTMGMHVRALAVLGLVFMLVTTVQGAPGRKRPSRSAHEKNAIAFMDKTIVDIDQRSESTISIIDMTPLGTFL</sequence>
<evidence type="ECO:0000313" key="3">
    <source>
        <dbReference type="Proteomes" id="UP001152562"/>
    </source>
</evidence>
<evidence type="ECO:0000313" key="2">
    <source>
        <dbReference type="EMBL" id="CAH4028450.1"/>
    </source>
</evidence>
<feature type="transmembrane region" description="Helical" evidence="1">
    <location>
        <begin position="74"/>
        <end position="93"/>
    </location>
</feature>
<reference evidence="2" key="1">
    <citation type="submission" date="2022-05" db="EMBL/GenBank/DDBJ databases">
        <authorList>
            <person name="Okamura Y."/>
        </authorList>
    </citation>
    <scope>NUCLEOTIDE SEQUENCE</scope>
</reference>
<dbReference type="AlphaFoldDB" id="A0A9P0TBE0"/>
<protein>
    <submittedName>
        <fullName evidence="2">Uncharacterized protein</fullName>
    </submittedName>
</protein>
<keyword evidence="1" id="KW-0472">Membrane</keyword>
<evidence type="ECO:0000256" key="1">
    <source>
        <dbReference type="SAM" id="Phobius"/>
    </source>
</evidence>
<keyword evidence="1" id="KW-1133">Transmembrane helix</keyword>
<name>A0A9P0TBE0_PIEBR</name>
<dbReference type="EMBL" id="CALOZG010000005">
    <property type="protein sequence ID" value="CAH4028450.1"/>
    <property type="molecule type" value="Genomic_DNA"/>
</dbReference>
<keyword evidence="3" id="KW-1185">Reference proteome</keyword>
<proteinExistence type="predicted"/>